<sequence length="56" mass="6110">MVTLRELTTDDTQALTRAGTADRHTEHGTAVAYTLDVQPDGAERLPGRCAETGWPR</sequence>
<protein>
    <recommendedName>
        <fullName evidence="4">GNAT family N-acetyltransferase</fullName>
    </recommendedName>
</protein>
<evidence type="ECO:0008006" key="4">
    <source>
        <dbReference type="Google" id="ProtNLM"/>
    </source>
</evidence>
<evidence type="ECO:0000313" key="3">
    <source>
        <dbReference type="Proteomes" id="UP001180551"/>
    </source>
</evidence>
<evidence type="ECO:0000256" key="1">
    <source>
        <dbReference type="SAM" id="MobiDB-lite"/>
    </source>
</evidence>
<accession>A0ABU2TIZ1</accession>
<name>A0ABU2TIZ1_9ACTN</name>
<reference evidence="2" key="1">
    <citation type="submission" date="2024-05" db="EMBL/GenBank/DDBJ databases">
        <title>30 novel species of actinomycetes from the DSMZ collection.</title>
        <authorList>
            <person name="Nouioui I."/>
        </authorList>
    </citation>
    <scope>NUCLEOTIDE SEQUENCE</scope>
    <source>
        <strain evidence="2">DSM 41527</strain>
    </source>
</reference>
<dbReference type="Proteomes" id="UP001180551">
    <property type="component" value="Unassembled WGS sequence"/>
</dbReference>
<dbReference type="EMBL" id="JAVRFE010000080">
    <property type="protein sequence ID" value="MDT0460875.1"/>
    <property type="molecule type" value="Genomic_DNA"/>
</dbReference>
<gene>
    <name evidence="2" type="ORF">RM550_35020</name>
</gene>
<comment type="caution">
    <text evidence="2">The sequence shown here is derived from an EMBL/GenBank/DDBJ whole genome shotgun (WGS) entry which is preliminary data.</text>
</comment>
<proteinExistence type="predicted"/>
<organism evidence="2 3">
    <name type="scientific">Streptomyces mooreae</name>
    <dbReference type="NCBI Taxonomy" id="3075523"/>
    <lineage>
        <taxon>Bacteria</taxon>
        <taxon>Bacillati</taxon>
        <taxon>Actinomycetota</taxon>
        <taxon>Actinomycetes</taxon>
        <taxon>Kitasatosporales</taxon>
        <taxon>Streptomycetaceae</taxon>
        <taxon>Streptomyces</taxon>
    </lineage>
</organism>
<feature type="region of interest" description="Disordered" evidence="1">
    <location>
        <begin position="1"/>
        <end position="26"/>
    </location>
</feature>
<evidence type="ECO:0000313" key="2">
    <source>
        <dbReference type="EMBL" id="MDT0460875.1"/>
    </source>
</evidence>
<keyword evidence="3" id="KW-1185">Reference proteome</keyword>